<evidence type="ECO:0000313" key="2">
    <source>
        <dbReference type="EMBL" id="PHH65423.1"/>
    </source>
</evidence>
<gene>
    <name evidence="2" type="ORF">CDD81_2527</name>
</gene>
<feature type="region of interest" description="Disordered" evidence="1">
    <location>
        <begin position="41"/>
        <end position="68"/>
    </location>
</feature>
<dbReference type="Proteomes" id="UP000226192">
    <property type="component" value="Unassembled WGS sequence"/>
</dbReference>
<evidence type="ECO:0000256" key="1">
    <source>
        <dbReference type="SAM" id="MobiDB-lite"/>
    </source>
</evidence>
<reference evidence="2 3" key="1">
    <citation type="submission" date="2017-06" db="EMBL/GenBank/DDBJ databases">
        <title>Ant-infecting Ophiocordyceps genomes reveal a high diversity of potential behavioral manipulation genes and a possible major role for enterotoxins.</title>
        <authorList>
            <person name="De Bekker C."/>
            <person name="Evans H.C."/>
            <person name="Brachmann A."/>
            <person name="Hughes D.P."/>
        </authorList>
    </citation>
    <scope>NUCLEOTIDE SEQUENCE [LARGE SCALE GENOMIC DNA]</scope>
    <source>
        <strain evidence="2 3">Map64</strain>
    </source>
</reference>
<evidence type="ECO:0000313" key="3">
    <source>
        <dbReference type="Proteomes" id="UP000226192"/>
    </source>
</evidence>
<accession>A0A2C5YCS2</accession>
<protein>
    <submittedName>
        <fullName evidence="2">Uncharacterized protein</fullName>
    </submittedName>
</protein>
<dbReference type="AlphaFoldDB" id="A0A2C5YCS2"/>
<dbReference type="EMBL" id="NJET01000018">
    <property type="protein sequence ID" value="PHH65423.1"/>
    <property type="molecule type" value="Genomic_DNA"/>
</dbReference>
<feature type="compositionally biased region" description="Basic and acidic residues" evidence="1">
    <location>
        <begin position="49"/>
        <end position="66"/>
    </location>
</feature>
<sequence>MGLSGRRTPQDLQCDGGARLKRRLKQLAKCIVRRSAMALRPRRQAARRASLDGRRSGDMAEGREGGLEGADGECILMCCLAEKPFNMPMTWICRHIHMTTAATAATATATAATTAAATAAATLAH</sequence>
<keyword evidence="3" id="KW-1185">Reference proteome</keyword>
<proteinExistence type="predicted"/>
<comment type="caution">
    <text evidence="2">The sequence shown here is derived from an EMBL/GenBank/DDBJ whole genome shotgun (WGS) entry which is preliminary data.</text>
</comment>
<organism evidence="2 3">
    <name type="scientific">Ophiocordyceps australis</name>
    <dbReference type="NCBI Taxonomy" id="1399860"/>
    <lineage>
        <taxon>Eukaryota</taxon>
        <taxon>Fungi</taxon>
        <taxon>Dikarya</taxon>
        <taxon>Ascomycota</taxon>
        <taxon>Pezizomycotina</taxon>
        <taxon>Sordariomycetes</taxon>
        <taxon>Hypocreomycetidae</taxon>
        <taxon>Hypocreales</taxon>
        <taxon>Ophiocordycipitaceae</taxon>
        <taxon>Ophiocordyceps</taxon>
    </lineage>
</organism>
<name>A0A2C5YCS2_9HYPO</name>